<keyword evidence="2 6" id="KW-0963">Cytoplasm</keyword>
<evidence type="ECO:0000256" key="6">
    <source>
        <dbReference type="RuleBase" id="RU000551"/>
    </source>
</evidence>
<dbReference type="GO" id="GO:0005634">
    <property type="term" value="C:nucleus"/>
    <property type="evidence" value="ECO:0007669"/>
    <property type="project" value="UniProtKB-SubCell"/>
</dbReference>
<evidence type="ECO:0000256" key="5">
    <source>
        <dbReference type="PROSITE-ProRule" id="PRU00808"/>
    </source>
</evidence>
<sequence>MSSIGTGYDLAASTFSPDGRLFQVEYAQKAVDNCDTMLALRGKNGVVCAVEKVISSQLNVENYNPRMMAASEHVGLGLAGVYPDCRNLRDYAVEECQKYLRDYRTTMPAKKLAQSIAEYVHIFTLGISRPYGCSLFINSWDKKEGGKIYFVEPNGLHYEYKAWAVGKHRQPAKAEIEKLKLEELDLDDLVKEAVRIIMAIRDEGKKNCTIEVSWVGARTNGVVELVPNAVLDAAEEWAKAKIDEDDMDE</sequence>
<keyword evidence="9" id="KW-1185">Reference proteome</keyword>
<keyword evidence="3 5" id="KW-0647">Proteasome</keyword>
<accession>A0AA36G3G6</accession>
<comment type="subcellular location">
    <subcellularLocation>
        <location evidence="6">Cytoplasm</location>
    </subcellularLocation>
    <subcellularLocation>
        <location evidence="6">Nucleus</location>
    </subcellularLocation>
</comment>
<evidence type="ECO:0000256" key="2">
    <source>
        <dbReference type="ARBA" id="ARBA00022490"/>
    </source>
</evidence>
<dbReference type="EMBL" id="CATQJA010002647">
    <property type="protein sequence ID" value="CAJ0576871.1"/>
    <property type="molecule type" value="Genomic_DNA"/>
</dbReference>
<dbReference type="InterPro" id="IPR001353">
    <property type="entry name" value="Proteasome_sua/b"/>
</dbReference>
<dbReference type="SUPFAM" id="SSF56235">
    <property type="entry name" value="N-terminal nucleophile aminohydrolases (Ntn hydrolases)"/>
    <property type="match status" value="1"/>
</dbReference>
<organism evidence="8 9">
    <name type="scientific">Mesorhabditis spiculigera</name>
    <dbReference type="NCBI Taxonomy" id="96644"/>
    <lineage>
        <taxon>Eukaryota</taxon>
        <taxon>Metazoa</taxon>
        <taxon>Ecdysozoa</taxon>
        <taxon>Nematoda</taxon>
        <taxon>Chromadorea</taxon>
        <taxon>Rhabditida</taxon>
        <taxon>Rhabditina</taxon>
        <taxon>Rhabditomorpha</taxon>
        <taxon>Rhabditoidea</taxon>
        <taxon>Rhabditidae</taxon>
        <taxon>Mesorhabditinae</taxon>
        <taxon>Mesorhabditis</taxon>
    </lineage>
</organism>
<dbReference type="FunFam" id="3.60.20.10:FF:000007">
    <property type="entry name" value="Proteasome subunit alpha type"/>
    <property type="match status" value="1"/>
</dbReference>
<feature type="non-terminal residue" evidence="8">
    <location>
        <position position="249"/>
    </location>
</feature>
<dbReference type="InterPro" id="IPR023332">
    <property type="entry name" value="Proteasome_alpha-type"/>
</dbReference>
<evidence type="ECO:0000313" key="9">
    <source>
        <dbReference type="Proteomes" id="UP001177023"/>
    </source>
</evidence>
<dbReference type="SMART" id="SM00948">
    <property type="entry name" value="Proteasome_A_N"/>
    <property type="match status" value="1"/>
</dbReference>
<reference evidence="8" key="1">
    <citation type="submission" date="2023-06" db="EMBL/GenBank/DDBJ databases">
        <authorList>
            <person name="Delattre M."/>
        </authorList>
    </citation>
    <scope>NUCLEOTIDE SEQUENCE</scope>
    <source>
        <strain evidence="8">AF72</strain>
    </source>
</reference>
<evidence type="ECO:0000256" key="1">
    <source>
        <dbReference type="ARBA" id="ARBA00002000"/>
    </source>
</evidence>
<protein>
    <recommendedName>
        <fullName evidence="6">Proteasome subunit alpha type</fullName>
    </recommendedName>
</protein>
<comment type="function">
    <text evidence="1">The proteasome is a multicatalytic proteinase complex which is characterized by its ability to cleave peptides with Arg, Phe, Tyr, Leu, and Glu adjacent to the leaving group at neutral or slightly basic pH. The proteasome has an ATP-dependent proteolytic activity.</text>
</comment>
<dbReference type="InterPro" id="IPR029055">
    <property type="entry name" value="Ntn_hydrolases_N"/>
</dbReference>
<comment type="caution">
    <text evidence="8">The sequence shown here is derived from an EMBL/GenBank/DDBJ whole genome shotgun (WGS) entry which is preliminary data.</text>
</comment>
<comment type="similarity">
    <text evidence="5 6">Belongs to the peptidase T1A family.</text>
</comment>
<feature type="domain" description="Proteasome alpha-type subunits" evidence="7">
    <location>
        <begin position="8"/>
        <end position="30"/>
    </location>
</feature>
<keyword evidence="4 6" id="KW-0539">Nucleus</keyword>
<comment type="subunit">
    <text evidence="6">The 20S proteasome core is composed of 28 subunits that are arranged in four stacked rings, resulting in a barrel-shaped structure. The two end rings are each formed by seven alpha subunits, and the two central rings are each formed by seven beta subunits.</text>
</comment>
<dbReference type="InterPro" id="IPR000426">
    <property type="entry name" value="Proteasome_asu_N"/>
</dbReference>
<dbReference type="InterPro" id="IPR050115">
    <property type="entry name" value="Proteasome_alpha"/>
</dbReference>
<name>A0AA36G3G6_9BILA</name>
<evidence type="ECO:0000256" key="4">
    <source>
        <dbReference type="ARBA" id="ARBA00023242"/>
    </source>
</evidence>
<evidence type="ECO:0000256" key="3">
    <source>
        <dbReference type="ARBA" id="ARBA00022942"/>
    </source>
</evidence>
<dbReference type="PROSITE" id="PS51475">
    <property type="entry name" value="PROTEASOME_ALPHA_2"/>
    <property type="match status" value="1"/>
</dbReference>
<proteinExistence type="inferred from homology"/>
<dbReference type="GO" id="GO:0019773">
    <property type="term" value="C:proteasome core complex, alpha-subunit complex"/>
    <property type="evidence" value="ECO:0007669"/>
    <property type="project" value="UniProtKB-UniRule"/>
</dbReference>
<dbReference type="Gene3D" id="3.60.20.10">
    <property type="entry name" value="Glutamine Phosphoribosylpyrophosphate, subunit 1, domain 1"/>
    <property type="match status" value="1"/>
</dbReference>
<evidence type="ECO:0000259" key="7">
    <source>
        <dbReference type="PROSITE" id="PS00388"/>
    </source>
</evidence>
<dbReference type="GO" id="GO:0006511">
    <property type="term" value="P:ubiquitin-dependent protein catabolic process"/>
    <property type="evidence" value="ECO:0007669"/>
    <property type="project" value="InterPro"/>
</dbReference>
<dbReference type="AlphaFoldDB" id="A0AA36G3G6"/>
<dbReference type="Pfam" id="PF00227">
    <property type="entry name" value="Proteasome"/>
    <property type="match status" value="1"/>
</dbReference>
<dbReference type="Proteomes" id="UP001177023">
    <property type="component" value="Unassembled WGS sequence"/>
</dbReference>
<evidence type="ECO:0000313" key="8">
    <source>
        <dbReference type="EMBL" id="CAJ0576871.1"/>
    </source>
</evidence>
<dbReference type="PANTHER" id="PTHR11599">
    <property type="entry name" value="PROTEASOME SUBUNIT ALPHA/BETA"/>
    <property type="match status" value="1"/>
</dbReference>
<dbReference type="PROSITE" id="PS00388">
    <property type="entry name" value="PROTEASOME_ALPHA_1"/>
    <property type="match status" value="1"/>
</dbReference>
<gene>
    <name evidence="8" type="ORF">MSPICULIGERA_LOCUS15155</name>
</gene>
<dbReference type="Pfam" id="PF10584">
    <property type="entry name" value="Proteasome_A_N"/>
    <property type="match status" value="1"/>
</dbReference>
<dbReference type="GO" id="GO:0005737">
    <property type="term" value="C:cytoplasm"/>
    <property type="evidence" value="ECO:0007669"/>
    <property type="project" value="UniProtKB-SubCell"/>
</dbReference>